<keyword evidence="1" id="KW-0812">Transmembrane</keyword>
<dbReference type="EMBL" id="GIFC01010664">
    <property type="protein sequence ID" value="MXU92747.1"/>
    <property type="molecule type" value="Transcribed_RNA"/>
</dbReference>
<evidence type="ECO:0000256" key="1">
    <source>
        <dbReference type="SAM" id="Phobius"/>
    </source>
</evidence>
<reference evidence="2" key="1">
    <citation type="submission" date="2019-12" db="EMBL/GenBank/DDBJ databases">
        <title>An insight into the sialome of adult female Ixodes ricinus ticks feeding for 6 days.</title>
        <authorList>
            <person name="Perner J."/>
            <person name="Ribeiro J.M.C."/>
        </authorList>
    </citation>
    <scope>NUCLEOTIDE SEQUENCE</scope>
    <source>
        <strain evidence="2">Semi-engorged</strain>
        <tissue evidence="2">Salivary glands</tissue>
    </source>
</reference>
<proteinExistence type="predicted"/>
<keyword evidence="1" id="KW-0472">Membrane</keyword>
<accession>A0A6B0USJ0</accession>
<name>A0A6B0USJ0_IXORI</name>
<organism evidence="2">
    <name type="scientific">Ixodes ricinus</name>
    <name type="common">Common tick</name>
    <name type="synonym">Acarus ricinus</name>
    <dbReference type="NCBI Taxonomy" id="34613"/>
    <lineage>
        <taxon>Eukaryota</taxon>
        <taxon>Metazoa</taxon>
        <taxon>Ecdysozoa</taxon>
        <taxon>Arthropoda</taxon>
        <taxon>Chelicerata</taxon>
        <taxon>Arachnida</taxon>
        <taxon>Acari</taxon>
        <taxon>Parasitiformes</taxon>
        <taxon>Ixodida</taxon>
        <taxon>Ixodoidea</taxon>
        <taxon>Ixodidae</taxon>
        <taxon>Ixodinae</taxon>
        <taxon>Ixodes</taxon>
    </lineage>
</organism>
<sequence>MLKVLPHDRRRPLLLGVLWLFRLLCLFLLLRGGIVRGFFRIGHGRKPLRGCGCARARAIRVGNHIGAPFAGCAAGGRLLGLLDHCVGWQEDVVCDVVSRWRGFNLLGKCFSSPHFKAVMGADFTQMVSGALIVSEMQ</sequence>
<keyword evidence="1" id="KW-1133">Transmembrane helix</keyword>
<protein>
    <submittedName>
        <fullName evidence="2">Putative secreted protein</fullName>
    </submittedName>
</protein>
<evidence type="ECO:0000313" key="2">
    <source>
        <dbReference type="EMBL" id="MXU92747.1"/>
    </source>
</evidence>
<dbReference type="AlphaFoldDB" id="A0A6B0USJ0"/>
<feature type="transmembrane region" description="Helical" evidence="1">
    <location>
        <begin position="12"/>
        <end position="30"/>
    </location>
</feature>